<evidence type="ECO:0000259" key="6">
    <source>
        <dbReference type="PROSITE" id="PS50977"/>
    </source>
</evidence>
<reference evidence="7 8" key="1">
    <citation type="submission" date="2014-07" db="EMBL/GenBank/DDBJ databases">
        <authorList>
            <person name="Zhang J.E."/>
            <person name="Yang H."/>
            <person name="Guo J."/>
            <person name="Deng Z."/>
            <person name="Luo H."/>
            <person name="Luo M."/>
            <person name="Zhao B."/>
        </authorList>
    </citation>
    <scope>NUCLEOTIDE SEQUENCE [LARGE SCALE GENOMIC DNA]</scope>
    <source>
        <strain evidence="7 8">1CP</strain>
        <plasmid evidence="8">Plasmid pr1cp1</plasmid>
    </source>
</reference>
<dbReference type="RefSeq" id="WP_065493491.1">
    <property type="nucleotide sequence ID" value="NZ_CP009112.1"/>
</dbReference>
<dbReference type="PANTHER" id="PTHR30055">
    <property type="entry name" value="HTH-TYPE TRANSCRIPTIONAL REGULATOR RUTR"/>
    <property type="match status" value="1"/>
</dbReference>
<dbReference type="GO" id="GO:0000976">
    <property type="term" value="F:transcription cis-regulatory region binding"/>
    <property type="evidence" value="ECO:0007669"/>
    <property type="project" value="TreeGrafter"/>
</dbReference>
<sequence length="244" mass="27605">MTPQKPVGRPRRQPKLRAAAGSPREEITAAAVRLFVEKGYVQTTMSDIAREVGLNQSSVYYWFERKEAILQEAVTINRAPLDYLARIESHSCSPAVQLYRLLHFDTAQMALADIDFNEIETIASSQPESFTEFWDDYARLHRTVAELIEAGIASEQFVDCEPHSTATTALSVNEGMQKRYRRQTKHMPGSGHRFVYDPLDADEWAHLAASTTIRSLLRRPDEAREIRSQAGTGYHLPVNDNQPS</sequence>
<dbReference type="InterPro" id="IPR001647">
    <property type="entry name" value="HTH_TetR"/>
</dbReference>
<keyword evidence="2 4" id="KW-0238">DNA-binding</keyword>
<dbReference type="InterPro" id="IPR009057">
    <property type="entry name" value="Homeodomain-like_sf"/>
</dbReference>
<evidence type="ECO:0000313" key="8">
    <source>
        <dbReference type="Proteomes" id="UP000186108"/>
    </source>
</evidence>
<proteinExistence type="predicted"/>
<dbReference type="SUPFAM" id="SSF46689">
    <property type="entry name" value="Homeodomain-like"/>
    <property type="match status" value="1"/>
</dbReference>
<dbReference type="Pfam" id="PF00440">
    <property type="entry name" value="TetR_N"/>
    <property type="match status" value="1"/>
</dbReference>
<geneLocation type="plasmid" evidence="8">
    <name>pr1cp1</name>
</geneLocation>
<protein>
    <recommendedName>
        <fullName evidence="6">HTH tetR-type domain-containing protein</fullName>
    </recommendedName>
</protein>
<evidence type="ECO:0000256" key="5">
    <source>
        <dbReference type="SAM" id="MobiDB-lite"/>
    </source>
</evidence>
<dbReference type="Proteomes" id="UP000186108">
    <property type="component" value="Plasmid pR1CP1"/>
</dbReference>
<name>A0A1B1KH95_RHOOP</name>
<feature type="DNA-binding region" description="H-T-H motif" evidence="4">
    <location>
        <begin position="44"/>
        <end position="63"/>
    </location>
</feature>
<keyword evidence="3" id="KW-0804">Transcription</keyword>
<evidence type="ECO:0000256" key="2">
    <source>
        <dbReference type="ARBA" id="ARBA00023125"/>
    </source>
</evidence>
<feature type="domain" description="HTH tetR-type" evidence="6">
    <location>
        <begin position="21"/>
        <end position="81"/>
    </location>
</feature>
<evidence type="ECO:0000256" key="4">
    <source>
        <dbReference type="PROSITE-ProRule" id="PRU00335"/>
    </source>
</evidence>
<organism evidence="7 8">
    <name type="scientific">Rhodococcus opacus</name>
    <name type="common">Nocardia opaca</name>
    <dbReference type="NCBI Taxonomy" id="37919"/>
    <lineage>
        <taxon>Bacteria</taxon>
        <taxon>Bacillati</taxon>
        <taxon>Actinomycetota</taxon>
        <taxon>Actinomycetes</taxon>
        <taxon>Mycobacteriales</taxon>
        <taxon>Nocardiaceae</taxon>
        <taxon>Rhodococcus</taxon>
    </lineage>
</organism>
<dbReference type="AlphaFoldDB" id="A0A1B1KH95"/>
<keyword evidence="7" id="KW-0614">Plasmid</keyword>
<evidence type="ECO:0000313" key="7">
    <source>
        <dbReference type="EMBL" id="ANS31940.1"/>
    </source>
</evidence>
<dbReference type="PANTHER" id="PTHR30055:SF234">
    <property type="entry name" value="HTH-TYPE TRANSCRIPTIONAL REGULATOR BETI"/>
    <property type="match status" value="1"/>
</dbReference>
<dbReference type="GO" id="GO:0003700">
    <property type="term" value="F:DNA-binding transcription factor activity"/>
    <property type="evidence" value="ECO:0007669"/>
    <property type="project" value="TreeGrafter"/>
</dbReference>
<dbReference type="EMBL" id="CP009112">
    <property type="protein sequence ID" value="ANS31940.1"/>
    <property type="molecule type" value="Genomic_DNA"/>
</dbReference>
<accession>A0A1B1KH95</accession>
<dbReference type="InterPro" id="IPR050109">
    <property type="entry name" value="HTH-type_TetR-like_transc_reg"/>
</dbReference>
<feature type="region of interest" description="Disordered" evidence="5">
    <location>
        <begin position="1"/>
        <end position="22"/>
    </location>
</feature>
<evidence type="ECO:0000256" key="3">
    <source>
        <dbReference type="ARBA" id="ARBA00023163"/>
    </source>
</evidence>
<dbReference type="Gene3D" id="1.10.357.10">
    <property type="entry name" value="Tetracycline Repressor, domain 2"/>
    <property type="match status" value="1"/>
</dbReference>
<dbReference type="PROSITE" id="PS50977">
    <property type="entry name" value="HTH_TETR_2"/>
    <property type="match status" value="1"/>
</dbReference>
<gene>
    <name evidence="7" type="ORF">R1CP_36670</name>
</gene>
<evidence type="ECO:0000256" key="1">
    <source>
        <dbReference type="ARBA" id="ARBA00023015"/>
    </source>
</evidence>
<keyword evidence="1" id="KW-0805">Transcription regulation</keyword>
<dbReference type="PRINTS" id="PR00455">
    <property type="entry name" value="HTHTETR"/>
</dbReference>